<dbReference type="InterPro" id="IPR015421">
    <property type="entry name" value="PyrdxlP-dep_Trfase_major"/>
</dbReference>
<dbReference type="SUPFAM" id="SSF53383">
    <property type="entry name" value="PLP-dependent transferases"/>
    <property type="match status" value="1"/>
</dbReference>
<protein>
    <submittedName>
        <fullName evidence="4">Aminotransferase class V-fold PLP-dependent enzyme</fullName>
    </submittedName>
</protein>
<accession>A0A9D2L9M7</accession>
<feature type="domain" description="Aminotransferase class V" evidence="3">
    <location>
        <begin position="83"/>
        <end position="252"/>
    </location>
</feature>
<dbReference type="Proteomes" id="UP000886804">
    <property type="component" value="Unassembled WGS sequence"/>
</dbReference>
<keyword evidence="2" id="KW-0663">Pyridoxal phosphate</keyword>
<evidence type="ECO:0000256" key="2">
    <source>
        <dbReference type="ARBA" id="ARBA00022898"/>
    </source>
</evidence>
<comment type="caution">
    <text evidence="4">The sequence shown here is derived from an EMBL/GenBank/DDBJ whole genome shotgun (WGS) entry which is preliminary data.</text>
</comment>
<name>A0A9D2L9M7_9FIRM</name>
<evidence type="ECO:0000313" key="4">
    <source>
        <dbReference type="EMBL" id="HJB08549.1"/>
    </source>
</evidence>
<gene>
    <name evidence="4" type="ORF">H9716_11925</name>
</gene>
<sequence>MSDVIKNGQLMPAELTAQIREKYHHVDVDPFTNTKRLFFDNSGGSFRLKAASDAFKRVDDLPNCGGHGGAASDYLDSLRVQACKDVSTMFNAEGGCIATSMTASIILFDVSEAIIANVPGTNVVTTALEHPSAFDGCAIPAEKYGKELRVAQTDPRTGTIHPEDVVKLVDKDTCLLSVIMTSNITGAVLDIETIAREARKIKPDLYIICDSVQHTPHGLTDMKAWGLDCVNFAPYKFGGARGLGVGWLSERVMNLPHRKLIKEKQSNWEMGGCAPGMYAMLSAIFDYVCWIGKQFKDTEDRRELYVEGMTRIMLHERALLYRLLHGSDEVKGLLDIEGVKVAVEMDDLTERDLIVPIVFDKLTCEEASRAYEKKGVVVHERTDASLYSARQVNSINLHGIVRISPLHCHTYADIDEFLKITAEIAK</sequence>
<dbReference type="GO" id="GO:0008483">
    <property type="term" value="F:transaminase activity"/>
    <property type="evidence" value="ECO:0007669"/>
    <property type="project" value="UniProtKB-KW"/>
</dbReference>
<dbReference type="InterPro" id="IPR000192">
    <property type="entry name" value="Aminotrans_V_dom"/>
</dbReference>
<dbReference type="InterPro" id="IPR015422">
    <property type="entry name" value="PyrdxlP-dep_Trfase_small"/>
</dbReference>
<evidence type="ECO:0000259" key="3">
    <source>
        <dbReference type="Pfam" id="PF00266"/>
    </source>
</evidence>
<dbReference type="Pfam" id="PF00266">
    <property type="entry name" value="Aminotran_5"/>
    <property type="match status" value="1"/>
</dbReference>
<organism evidence="4 5">
    <name type="scientific">Candidatus Enterocloster faecavium</name>
    <dbReference type="NCBI Taxonomy" id="2838560"/>
    <lineage>
        <taxon>Bacteria</taxon>
        <taxon>Bacillati</taxon>
        <taxon>Bacillota</taxon>
        <taxon>Clostridia</taxon>
        <taxon>Lachnospirales</taxon>
        <taxon>Lachnospiraceae</taxon>
        <taxon>Enterocloster</taxon>
    </lineage>
</organism>
<dbReference type="Gene3D" id="3.40.640.10">
    <property type="entry name" value="Type I PLP-dependent aspartate aminotransferase-like (Major domain)"/>
    <property type="match status" value="1"/>
</dbReference>
<evidence type="ECO:0000313" key="5">
    <source>
        <dbReference type="Proteomes" id="UP000886804"/>
    </source>
</evidence>
<dbReference type="Gene3D" id="3.90.1150.10">
    <property type="entry name" value="Aspartate Aminotransferase, domain 1"/>
    <property type="match status" value="1"/>
</dbReference>
<dbReference type="InterPro" id="IPR015424">
    <property type="entry name" value="PyrdxlP-dep_Trfase"/>
</dbReference>
<dbReference type="PANTHER" id="PTHR43586">
    <property type="entry name" value="CYSTEINE DESULFURASE"/>
    <property type="match status" value="1"/>
</dbReference>
<dbReference type="EMBL" id="DWYS01000141">
    <property type="protein sequence ID" value="HJB08549.1"/>
    <property type="molecule type" value="Genomic_DNA"/>
</dbReference>
<reference evidence="4" key="2">
    <citation type="submission" date="2021-04" db="EMBL/GenBank/DDBJ databases">
        <authorList>
            <person name="Gilroy R."/>
        </authorList>
    </citation>
    <scope>NUCLEOTIDE SEQUENCE</scope>
    <source>
        <strain evidence="4">CHK188-4685</strain>
    </source>
</reference>
<keyword evidence="4" id="KW-0032">Aminotransferase</keyword>
<reference evidence="4" key="1">
    <citation type="journal article" date="2021" name="PeerJ">
        <title>Extensive microbial diversity within the chicken gut microbiome revealed by metagenomics and culture.</title>
        <authorList>
            <person name="Gilroy R."/>
            <person name="Ravi A."/>
            <person name="Getino M."/>
            <person name="Pursley I."/>
            <person name="Horton D.L."/>
            <person name="Alikhan N.F."/>
            <person name="Baker D."/>
            <person name="Gharbi K."/>
            <person name="Hall N."/>
            <person name="Watson M."/>
            <person name="Adriaenssens E.M."/>
            <person name="Foster-Nyarko E."/>
            <person name="Jarju S."/>
            <person name="Secka A."/>
            <person name="Antonio M."/>
            <person name="Oren A."/>
            <person name="Chaudhuri R.R."/>
            <person name="La Ragione R."/>
            <person name="Hildebrand F."/>
            <person name="Pallen M.J."/>
        </authorList>
    </citation>
    <scope>NUCLEOTIDE SEQUENCE</scope>
    <source>
        <strain evidence="4">CHK188-4685</strain>
    </source>
</reference>
<comment type="cofactor">
    <cofactor evidence="1">
        <name>pyridoxal 5'-phosphate</name>
        <dbReference type="ChEBI" id="CHEBI:597326"/>
    </cofactor>
</comment>
<dbReference type="PANTHER" id="PTHR43586:SF8">
    <property type="entry name" value="CYSTEINE DESULFURASE 1, CHLOROPLASTIC"/>
    <property type="match status" value="1"/>
</dbReference>
<proteinExistence type="predicted"/>
<keyword evidence="4" id="KW-0808">Transferase</keyword>
<evidence type="ECO:0000256" key="1">
    <source>
        <dbReference type="ARBA" id="ARBA00001933"/>
    </source>
</evidence>
<dbReference type="AlphaFoldDB" id="A0A9D2L9M7"/>